<dbReference type="InterPro" id="IPR039421">
    <property type="entry name" value="Type_1_exporter"/>
</dbReference>
<dbReference type="EMBL" id="AJAS01000014">
    <property type="protein sequence ID" value="EOI00747.1"/>
    <property type="molecule type" value="Genomic_DNA"/>
</dbReference>
<dbReference type="PANTHER" id="PTHR24221:SF654">
    <property type="entry name" value="ATP-BINDING CASSETTE SUB-FAMILY B MEMBER 6"/>
    <property type="match status" value="1"/>
</dbReference>
<organism evidence="11 13">
    <name type="scientific">Enterococcus moraviensis ATCC BAA-383</name>
    <dbReference type="NCBI Taxonomy" id="1158609"/>
    <lineage>
        <taxon>Bacteria</taxon>
        <taxon>Bacillati</taxon>
        <taxon>Bacillota</taxon>
        <taxon>Bacilli</taxon>
        <taxon>Lactobacillales</taxon>
        <taxon>Enterococcaceae</taxon>
        <taxon>Enterococcus</taxon>
    </lineage>
</organism>
<evidence type="ECO:0000256" key="4">
    <source>
        <dbReference type="ARBA" id="ARBA00022741"/>
    </source>
</evidence>
<comment type="subcellular location">
    <subcellularLocation>
        <location evidence="1">Cell membrane</location>
        <topology evidence="1">Multi-pass membrane protein</topology>
    </subcellularLocation>
</comment>
<keyword evidence="4" id="KW-0547">Nucleotide-binding</keyword>
<dbReference type="SUPFAM" id="SSF90123">
    <property type="entry name" value="ABC transporter transmembrane region"/>
    <property type="match status" value="1"/>
</dbReference>
<evidence type="ECO:0000256" key="2">
    <source>
        <dbReference type="ARBA" id="ARBA00022448"/>
    </source>
</evidence>
<evidence type="ECO:0000313" key="13">
    <source>
        <dbReference type="Proteomes" id="UP000013781"/>
    </source>
</evidence>
<feature type="transmembrane region" description="Helical" evidence="8">
    <location>
        <begin position="17"/>
        <end position="38"/>
    </location>
</feature>
<dbReference type="InterPro" id="IPR017871">
    <property type="entry name" value="ABC_transporter-like_CS"/>
</dbReference>
<dbReference type="PROSITE" id="PS50893">
    <property type="entry name" value="ABC_TRANSPORTER_2"/>
    <property type="match status" value="1"/>
</dbReference>
<dbReference type="GO" id="GO:0005886">
    <property type="term" value="C:plasma membrane"/>
    <property type="evidence" value="ECO:0007669"/>
    <property type="project" value="UniProtKB-SubCell"/>
</dbReference>
<dbReference type="Proteomes" id="UP000014157">
    <property type="component" value="Unassembled WGS sequence"/>
</dbReference>
<sequence length="576" mass="65240">MEQNMEKKFSLFKNNRWLLFATIVVSVIAQLSLVLLALSLKSLMDAGTAMDLQALYRQIYVCLVILIAMTVFSYSASQLKNLYIYRTMRKFKEDIFEEVIHQDYVTFQKVNSGSYLSMLTSGFQKIDEEYLSSFFEIIKSGVLLVFALFSMFLSNYKLAMMIIVVCILPIAISGLFAKKMEQAQTLETINDESYIAKVKDILLGFLVIKSFHVEDQIKKDYMKYNEKQVKTKYSSRKITELIIAISKMSSFSVIFVALAGGLFMVIKGNATVGDIIAVTQLVNFVVMPINELGVLMTKYKSGQTAYKNVLASIEPKQTIKLTDKTDFVKDIRFKDVQFAYPSDEKNPVNVLKNFNFVIEKNKKYAVVGLSGSGKSTILRLLLRFFDMQKGQGTLDIDGMNIADISQESIYEMMSIIQQDVYVFDQSLRDNITLNQEFSEEAIEEAVRLSGMKEFVSRKPLGIDMACGENGKLLSGGEKQRLSIARSLIRKTPILLMDEATSALDQTTSFEVEQAILKIPQLTAIVITHKLNGELLSQYDEIVVMNNGRIVEQGPFEQLLKQEGDFSKLYQVVQLED</sequence>
<keyword evidence="6 8" id="KW-1133">Transmembrane helix</keyword>
<dbReference type="Gene3D" id="1.20.1560.10">
    <property type="entry name" value="ABC transporter type 1, transmembrane domain"/>
    <property type="match status" value="1"/>
</dbReference>
<feature type="domain" description="ABC transmembrane type-1" evidence="10">
    <location>
        <begin position="20"/>
        <end position="301"/>
    </location>
</feature>
<dbReference type="GO" id="GO:0034040">
    <property type="term" value="F:ATPase-coupled lipid transmembrane transporter activity"/>
    <property type="evidence" value="ECO:0007669"/>
    <property type="project" value="TreeGrafter"/>
</dbReference>
<feature type="domain" description="ABC transporter" evidence="9">
    <location>
        <begin position="331"/>
        <end position="571"/>
    </location>
</feature>
<dbReference type="Pfam" id="PF00664">
    <property type="entry name" value="ABC_membrane"/>
    <property type="match status" value="1"/>
</dbReference>
<keyword evidence="7 8" id="KW-0472">Membrane</keyword>
<dbReference type="InterPro" id="IPR011527">
    <property type="entry name" value="ABC1_TM_dom"/>
</dbReference>
<comment type="caution">
    <text evidence="11">The sequence shown here is derived from an EMBL/GenBank/DDBJ whole genome shotgun (WGS) entry which is preliminary data.</text>
</comment>
<keyword evidence="2" id="KW-0813">Transport</keyword>
<evidence type="ECO:0000256" key="5">
    <source>
        <dbReference type="ARBA" id="ARBA00022840"/>
    </source>
</evidence>
<name>R2TKW6_9ENTE</name>
<dbReference type="FunFam" id="3.40.50.300:FF:000604">
    <property type="entry name" value="ABC transporter B family member 28"/>
    <property type="match status" value="1"/>
</dbReference>
<dbReference type="PROSITE" id="PS50929">
    <property type="entry name" value="ABC_TM1F"/>
    <property type="match status" value="1"/>
</dbReference>
<dbReference type="Gene3D" id="3.40.50.300">
    <property type="entry name" value="P-loop containing nucleotide triphosphate hydrolases"/>
    <property type="match status" value="1"/>
</dbReference>
<dbReference type="SMART" id="SM00382">
    <property type="entry name" value="AAA"/>
    <property type="match status" value="1"/>
</dbReference>
<feature type="transmembrane region" description="Helical" evidence="8">
    <location>
        <begin position="134"/>
        <end position="152"/>
    </location>
</feature>
<evidence type="ECO:0000313" key="12">
    <source>
        <dbReference type="EMBL" id="EOT73024.1"/>
    </source>
</evidence>
<feature type="transmembrane region" description="Helical" evidence="8">
    <location>
        <begin position="58"/>
        <end position="76"/>
    </location>
</feature>
<dbReference type="GO" id="GO:0140359">
    <property type="term" value="F:ABC-type transporter activity"/>
    <property type="evidence" value="ECO:0007669"/>
    <property type="project" value="InterPro"/>
</dbReference>
<dbReference type="InterPro" id="IPR003439">
    <property type="entry name" value="ABC_transporter-like_ATP-bd"/>
</dbReference>
<feature type="transmembrane region" description="Helical" evidence="8">
    <location>
        <begin position="158"/>
        <end position="177"/>
    </location>
</feature>
<dbReference type="InterPro" id="IPR003593">
    <property type="entry name" value="AAA+_ATPase"/>
</dbReference>
<dbReference type="HOGENOM" id="CLU_000604_84_3_9"/>
<dbReference type="SUPFAM" id="SSF52540">
    <property type="entry name" value="P-loop containing nucleoside triphosphate hydrolases"/>
    <property type="match status" value="1"/>
</dbReference>
<dbReference type="PROSITE" id="PS00211">
    <property type="entry name" value="ABC_TRANSPORTER_1"/>
    <property type="match status" value="1"/>
</dbReference>
<dbReference type="eggNOG" id="COG1132">
    <property type="taxonomic scope" value="Bacteria"/>
</dbReference>
<dbReference type="AlphaFoldDB" id="R2TKW6"/>
<dbReference type="InterPro" id="IPR036640">
    <property type="entry name" value="ABC1_TM_sf"/>
</dbReference>
<evidence type="ECO:0000256" key="1">
    <source>
        <dbReference type="ARBA" id="ARBA00004651"/>
    </source>
</evidence>
<dbReference type="InterPro" id="IPR027417">
    <property type="entry name" value="P-loop_NTPase"/>
</dbReference>
<dbReference type="GO" id="GO:0016887">
    <property type="term" value="F:ATP hydrolysis activity"/>
    <property type="evidence" value="ECO:0007669"/>
    <property type="project" value="InterPro"/>
</dbReference>
<evidence type="ECO:0000313" key="11">
    <source>
        <dbReference type="EMBL" id="EOI00747.1"/>
    </source>
</evidence>
<dbReference type="CDD" id="cd07346">
    <property type="entry name" value="ABC_6TM_exporters"/>
    <property type="match status" value="1"/>
</dbReference>
<reference evidence="12 14" key="2">
    <citation type="submission" date="2013-03" db="EMBL/GenBank/DDBJ databases">
        <title>The Genome Sequence of Enterococcus moraviensis BAA-383 (PacBio/Illumina hybrid assembly).</title>
        <authorList>
            <consortium name="The Broad Institute Genomics Platform"/>
            <consortium name="The Broad Institute Genome Sequencing Center for Infectious Disease"/>
            <person name="Earl A."/>
            <person name="Russ C."/>
            <person name="Gilmore M."/>
            <person name="Surin D."/>
            <person name="Walker B."/>
            <person name="Young S."/>
            <person name="Zeng Q."/>
            <person name="Gargeya S."/>
            <person name="Fitzgerald M."/>
            <person name="Haas B."/>
            <person name="Abouelleil A."/>
            <person name="Allen A.W."/>
            <person name="Alvarado L."/>
            <person name="Arachchi H.M."/>
            <person name="Berlin A.M."/>
            <person name="Chapman S.B."/>
            <person name="Gainer-Dewar J."/>
            <person name="Goldberg J."/>
            <person name="Griggs A."/>
            <person name="Gujja S."/>
            <person name="Hansen M."/>
            <person name="Howarth C."/>
            <person name="Imamovic A."/>
            <person name="Ireland A."/>
            <person name="Larimer J."/>
            <person name="McCowan C."/>
            <person name="Murphy C."/>
            <person name="Pearson M."/>
            <person name="Poon T.W."/>
            <person name="Priest M."/>
            <person name="Roberts A."/>
            <person name="Saif S."/>
            <person name="Shea T."/>
            <person name="Sisk P."/>
            <person name="Sykes S."/>
            <person name="Wortman J."/>
            <person name="Nusbaum C."/>
            <person name="Birren B."/>
        </authorList>
    </citation>
    <scope>NUCLEOTIDE SEQUENCE [LARGE SCALE GENOMIC DNA]</scope>
    <source>
        <strain evidence="12 14">ATCC BAA-383</strain>
    </source>
</reference>
<dbReference type="Pfam" id="PF00005">
    <property type="entry name" value="ABC_tran"/>
    <property type="match status" value="1"/>
</dbReference>
<evidence type="ECO:0000259" key="9">
    <source>
        <dbReference type="PROSITE" id="PS50893"/>
    </source>
</evidence>
<evidence type="ECO:0000313" key="14">
    <source>
        <dbReference type="Proteomes" id="UP000014157"/>
    </source>
</evidence>
<reference evidence="11 13" key="1">
    <citation type="submission" date="2013-02" db="EMBL/GenBank/DDBJ databases">
        <title>The Genome Sequence of Enterococcus moraviensis BAA-383.</title>
        <authorList>
            <consortium name="The Broad Institute Genome Sequencing Platform"/>
            <consortium name="The Broad Institute Genome Sequencing Center for Infectious Disease"/>
            <person name="Earl A.M."/>
            <person name="Gilmore M.S."/>
            <person name="Lebreton F."/>
            <person name="Walker B."/>
            <person name="Young S.K."/>
            <person name="Zeng Q."/>
            <person name="Gargeya S."/>
            <person name="Fitzgerald M."/>
            <person name="Haas B."/>
            <person name="Abouelleil A."/>
            <person name="Alvarado L."/>
            <person name="Arachchi H.M."/>
            <person name="Berlin A.M."/>
            <person name="Chapman S.B."/>
            <person name="Dewar J."/>
            <person name="Goldberg J."/>
            <person name="Griggs A."/>
            <person name="Gujja S."/>
            <person name="Hansen M."/>
            <person name="Howarth C."/>
            <person name="Imamovic A."/>
            <person name="Larimer J."/>
            <person name="McCowan C."/>
            <person name="Murphy C."/>
            <person name="Neiman D."/>
            <person name="Pearson M."/>
            <person name="Priest M."/>
            <person name="Roberts A."/>
            <person name="Saif S."/>
            <person name="Shea T."/>
            <person name="Sisk P."/>
            <person name="Sykes S."/>
            <person name="Wortman J."/>
            <person name="Nusbaum C."/>
            <person name="Birren B."/>
        </authorList>
    </citation>
    <scope>NUCLEOTIDE SEQUENCE [LARGE SCALE GENOMIC DNA]</scope>
    <source>
        <strain evidence="11 13">ATCC BAA-383</strain>
    </source>
</reference>
<dbReference type="EMBL" id="ASWB01000001">
    <property type="protein sequence ID" value="EOT73024.1"/>
    <property type="molecule type" value="Genomic_DNA"/>
</dbReference>
<evidence type="ECO:0000256" key="3">
    <source>
        <dbReference type="ARBA" id="ARBA00022692"/>
    </source>
</evidence>
<dbReference type="Proteomes" id="UP000013781">
    <property type="component" value="Unassembled WGS sequence"/>
</dbReference>
<evidence type="ECO:0008006" key="15">
    <source>
        <dbReference type="Google" id="ProtNLM"/>
    </source>
</evidence>
<dbReference type="GO" id="GO:0005524">
    <property type="term" value="F:ATP binding"/>
    <property type="evidence" value="ECO:0007669"/>
    <property type="project" value="UniProtKB-KW"/>
</dbReference>
<feature type="transmembrane region" description="Helical" evidence="8">
    <location>
        <begin position="241"/>
        <end position="266"/>
    </location>
</feature>
<evidence type="ECO:0000256" key="8">
    <source>
        <dbReference type="SAM" id="Phobius"/>
    </source>
</evidence>
<dbReference type="RefSeq" id="WP_010765229.1">
    <property type="nucleotide sequence ID" value="NZ_ASWB01000001.1"/>
</dbReference>
<protein>
    <recommendedName>
        <fullName evidence="15">ABC transporter ATP-binding/permease</fullName>
    </recommendedName>
</protein>
<gene>
    <name evidence="12" type="ORF">I586_00017</name>
    <name evidence="11" type="ORF">UAY_01850</name>
</gene>
<keyword evidence="14" id="KW-1185">Reference proteome</keyword>
<evidence type="ECO:0000256" key="6">
    <source>
        <dbReference type="ARBA" id="ARBA00022989"/>
    </source>
</evidence>
<proteinExistence type="predicted"/>
<evidence type="ECO:0000259" key="10">
    <source>
        <dbReference type="PROSITE" id="PS50929"/>
    </source>
</evidence>
<dbReference type="GO" id="GO:0005737">
    <property type="term" value="C:cytoplasm"/>
    <property type="evidence" value="ECO:0007669"/>
    <property type="project" value="UniProtKB-ARBA"/>
</dbReference>
<dbReference type="PANTHER" id="PTHR24221">
    <property type="entry name" value="ATP-BINDING CASSETTE SUB-FAMILY B"/>
    <property type="match status" value="1"/>
</dbReference>
<evidence type="ECO:0000256" key="7">
    <source>
        <dbReference type="ARBA" id="ARBA00023136"/>
    </source>
</evidence>
<dbReference type="STRING" id="155617.RV09_GL001377"/>
<dbReference type="OrthoDB" id="95687at2"/>
<dbReference type="PATRIC" id="fig|1158609.3.peg.1807"/>
<keyword evidence="3 8" id="KW-0812">Transmembrane</keyword>
<keyword evidence="5" id="KW-0067">ATP-binding</keyword>
<accession>R2TKW6</accession>